<name>A0A1D2NEE7_ORCCI</name>
<dbReference type="STRING" id="48709.A0A1D2NEE7"/>
<evidence type="ECO:0000256" key="4">
    <source>
        <dbReference type="ARBA" id="ARBA00022692"/>
    </source>
</evidence>
<dbReference type="OMA" id="MIFVVIE"/>
<dbReference type="OrthoDB" id="262547at2759"/>
<dbReference type="PANTHER" id="PTHR11040">
    <property type="entry name" value="ZINC/IRON TRANSPORTER"/>
    <property type="match status" value="1"/>
</dbReference>
<evidence type="ECO:0000313" key="12">
    <source>
        <dbReference type="EMBL" id="ODN03631.1"/>
    </source>
</evidence>
<evidence type="ECO:0000256" key="7">
    <source>
        <dbReference type="ARBA" id="ARBA00023136"/>
    </source>
</evidence>
<organism evidence="12 13">
    <name type="scientific">Orchesella cincta</name>
    <name type="common">Springtail</name>
    <name type="synonym">Podura cincta</name>
    <dbReference type="NCBI Taxonomy" id="48709"/>
    <lineage>
        <taxon>Eukaryota</taxon>
        <taxon>Metazoa</taxon>
        <taxon>Ecdysozoa</taxon>
        <taxon>Arthropoda</taxon>
        <taxon>Hexapoda</taxon>
        <taxon>Collembola</taxon>
        <taxon>Entomobryomorpha</taxon>
        <taxon>Entomobryoidea</taxon>
        <taxon>Orchesellidae</taxon>
        <taxon>Orchesellinae</taxon>
        <taxon>Orchesella</taxon>
    </lineage>
</organism>
<evidence type="ECO:0000256" key="3">
    <source>
        <dbReference type="ARBA" id="ARBA00022475"/>
    </source>
</evidence>
<feature type="transmembrane region" description="Helical" evidence="11">
    <location>
        <begin position="297"/>
        <end position="316"/>
    </location>
</feature>
<keyword evidence="3" id="KW-1003">Cell membrane</keyword>
<evidence type="ECO:0000256" key="11">
    <source>
        <dbReference type="SAM" id="Phobius"/>
    </source>
</evidence>
<comment type="subcellular location">
    <subcellularLocation>
        <location evidence="1">Cell membrane</location>
        <topology evidence="1">Multi-pass membrane protein</topology>
    </subcellularLocation>
</comment>
<keyword evidence="13" id="KW-1185">Reference proteome</keyword>
<keyword evidence="4 11" id="KW-0812">Transmembrane</keyword>
<evidence type="ECO:0000256" key="5">
    <source>
        <dbReference type="ARBA" id="ARBA00022833"/>
    </source>
</evidence>
<dbReference type="GO" id="GO:0005385">
    <property type="term" value="F:zinc ion transmembrane transporter activity"/>
    <property type="evidence" value="ECO:0007669"/>
    <property type="project" value="TreeGrafter"/>
</dbReference>
<evidence type="ECO:0000256" key="8">
    <source>
        <dbReference type="ARBA" id="ARBA00040593"/>
    </source>
</evidence>
<accession>A0A1D2NEE7</accession>
<keyword evidence="6 11" id="KW-1133">Transmembrane helix</keyword>
<dbReference type="EMBL" id="LJIJ01000067">
    <property type="protein sequence ID" value="ODN03631.1"/>
    <property type="molecule type" value="Genomic_DNA"/>
</dbReference>
<comment type="similarity">
    <text evidence="2">Belongs to the ZIP transporter (TC 2.A.5) family.</text>
</comment>
<evidence type="ECO:0000256" key="2">
    <source>
        <dbReference type="ARBA" id="ARBA00006939"/>
    </source>
</evidence>
<protein>
    <recommendedName>
        <fullName evidence="8">Zinc transporter ZIP11</fullName>
    </recommendedName>
    <alternativeName>
        <fullName evidence="9">Solute carrier family 39 member 11</fullName>
    </alternativeName>
    <alternativeName>
        <fullName evidence="10">Zrt- and Irt-like protein 11</fullName>
    </alternativeName>
</protein>
<keyword evidence="7 11" id="KW-0472">Membrane</keyword>
<dbReference type="PANTHER" id="PTHR11040:SF211">
    <property type="entry name" value="ZINC TRANSPORTER ZIP11"/>
    <property type="match status" value="1"/>
</dbReference>
<gene>
    <name evidence="12" type="ORF">Ocin01_03048</name>
</gene>
<comment type="caution">
    <text evidence="12">The sequence shown here is derived from an EMBL/GenBank/DDBJ whole genome shotgun (WGS) entry which is preliminary data.</text>
</comment>
<dbReference type="InterPro" id="IPR003689">
    <property type="entry name" value="ZIP"/>
</dbReference>
<sequence>MIEGASPVVQALLGTLLTWFLTALGAAGVFVLSGVHASNQKKILSGSLGFAAGVMLAASYWSLLAPAIELSKSSDFWNANEVMILVPVCGGFFFGALFVYAADLGLESLGITNPTISLAVASEKYGTNPFRNEEFGREHNYYNGLESGNPYGQKEDKHSASSNAQWKRILLLIVAITVHNIPEGLAVGVGFGAIGRSSLATFESACTLAWGIGLQNFPEGLSVSLPLYASGFSLRRAFWYGQLSGMVEPIAGVLGAISVSLFEPFLPWALAFAAGAMIYVVLSEVVPEAHQGGYDKLANWSAMAGFMVMMSLDVGLG</sequence>
<feature type="transmembrane region" description="Helical" evidence="11">
    <location>
        <begin position="265"/>
        <end position="285"/>
    </location>
</feature>
<evidence type="ECO:0000313" key="13">
    <source>
        <dbReference type="Proteomes" id="UP000094527"/>
    </source>
</evidence>
<proteinExistence type="inferred from homology"/>
<dbReference type="AlphaFoldDB" id="A0A1D2NEE7"/>
<keyword evidence="5" id="KW-0862">Zinc</keyword>
<feature type="transmembrane region" description="Helical" evidence="11">
    <location>
        <begin position="237"/>
        <end position="259"/>
    </location>
</feature>
<feature type="transmembrane region" description="Helical" evidence="11">
    <location>
        <begin position="43"/>
        <end position="62"/>
    </location>
</feature>
<evidence type="ECO:0000256" key="6">
    <source>
        <dbReference type="ARBA" id="ARBA00022989"/>
    </source>
</evidence>
<evidence type="ECO:0000256" key="9">
    <source>
        <dbReference type="ARBA" id="ARBA00042540"/>
    </source>
</evidence>
<feature type="transmembrane region" description="Helical" evidence="11">
    <location>
        <begin position="82"/>
        <end position="102"/>
    </location>
</feature>
<evidence type="ECO:0000256" key="1">
    <source>
        <dbReference type="ARBA" id="ARBA00004651"/>
    </source>
</evidence>
<evidence type="ECO:0000256" key="10">
    <source>
        <dbReference type="ARBA" id="ARBA00042973"/>
    </source>
</evidence>
<dbReference type="Pfam" id="PF02535">
    <property type="entry name" value="Zip"/>
    <property type="match status" value="1"/>
</dbReference>
<reference evidence="12 13" key="1">
    <citation type="journal article" date="2016" name="Genome Biol. Evol.">
        <title>Gene Family Evolution Reflects Adaptation to Soil Environmental Stressors in the Genome of the Collembolan Orchesella cincta.</title>
        <authorList>
            <person name="Faddeeva-Vakhrusheva A."/>
            <person name="Derks M.F."/>
            <person name="Anvar S.Y."/>
            <person name="Agamennone V."/>
            <person name="Suring W."/>
            <person name="Smit S."/>
            <person name="van Straalen N.M."/>
            <person name="Roelofs D."/>
        </authorList>
    </citation>
    <scope>NUCLEOTIDE SEQUENCE [LARGE SCALE GENOMIC DNA]</scope>
    <source>
        <tissue evidence="12">Mixed pool</tissue>
    </source>
</reference>
<feature type="transmembrane region" description="Helical" evidence="11">
    <location>
        <begin position="12"/>
        <end position="31"/>
    </location>
</feature>
<dbReference type="GO" id="GO:0005886">
    <property type="term" value="C:plasma membrane"/>
    <property type="evidence" value="ECO:0007669"/>
    <property type="project" value="UniProtKB-SubCell"/>
</dbReference>
<dbReference type="Proteomes" id="UP000094527">
    <property type="component" value="Unassembled WGS sequence"/>
</dbReference>